<dbReference type="Gene3D" id="1.10.443.10">
    <property type="entry name" value="Intergrase catalytic core"/>
    <property type="match status" value="1"/>
</dbReference>
<evidence type="ECO:0000313" key="5">
    <source>
        <dbReference type="EMBL" id="QHV63617.1"/>
    </source>
</evidence>
<evidence type="ECO:0000259" key="4">
    <source>
        <dbReference type="PROSITE" id="PS51898"/>
    </source>
</evidence>
<dbReference type="EMBL" id="CP029701">
    <property type="protein sequence ID" value="QHV63617.1"/>
    <property type="molecule type" value="Genomic_DNA"/>
</dbReference>
<evidence type="ECO:0000256" key="3">
    <source>
        <dbReference type="ARBA" id="ARBA00023172"/>
    </source>
</evidence>
<dbReference type="CDD" id="cd00397">
    <property type="entry name" value="DNA_BRE_C"/>
    <property type="match status" value="1"/>
</dbReference>
<reference evidence="5" key="1">
    <citation type="submission" date="2018-05" db="EMBL/GenBank/DDBJ databases">
        <title>Complete genome sequnece of Akkermansia muciniphila EB-AMDK-40.</title>
        <authorList>
            <person name="Nam Y.-D."/>
            <person name="Chung W.-H."/>
            <person name="Park Y.S."/>
            <person name="Kang J."/>
        </authorList>
    </citation>
    <scope>NUCLEOTIDE SEQUENCE</scope>
    <source>
        <strain evidence="5">EB-AMDK-40</strain>
    </source>
</reference>
<accession>A0AAE6TBF3</accession>
<keyword evidence="2" id="KW-0238">DNA-binding</keyword>
<dbReference type="PANTHER" id="PTHR30349:SF41">
    <property type="entry name" value="INTEGRASE_RECOMBINASE PROTEIN MJ0367-RELATED"/>
    <property type="match status" value="1"/>
</dbReference>
<dbReference type="InterPro" id="IPR002104">
    <property type="entry name" value="Integrase_catalytic"/>
</dbReference>
<dbReference type="PROSITE" id="PS51898">
    <property type="entry name" value="TYR_RECOMBINASE"/>
    <property type="match status" value="1"/>
</dbReference>
<dbReference type="InterPro" id="IPR013762">
    <property type="entry name" value="Integrase-like_cat_sf"/>
</dbReference>
<dbReference type="InterPro" id="IPR011010">
    <property type="entry name" value="DNA_brk_join_enz"/>
</dbReference>
<dbReference type="GO" id="GO:0006310">
    <property type="term" value="P:DNA recombination"/>
    <property type="evidence" value="ECO:0007669"/>
    <property type="project" value="UniProtKB-KW"/>
</dbReference>
<evidence type="ECO:0000313" key="6">
    <source>
        <dbReference type="Proteomes" id="UP000642553"/>
    </source>
</evidence>
<dbReference type="GO" id="GO:0003677">
    <property type="term" value="F:DNA binding"/>
    <property type="evidence" value="ECO:0007669"/>
    <property type="project" value="UniProtKB-KW"/>
</dbReference>
<dbReference type="Proteomes" id="UP000642553">
    <property type="component" value="Chromosome"/>
</dbReference>
<evidence type="ECO:0000256" key="1">
    <source>
        <dbReference type="ARBA" id="ARBA00008857"/>
    </source>
</evidence>
<keyword evidence="3" id="KW-0233">DNA recombination</keyword>
<organism evidence="5 6">
    <name type="scientific">Akkermansia massiliensis</name>
    <dbReference type="NCBI Taxonomy" id="2927224"/>
    <lineage>
        <taxon>Bacteria</taxon>
        <taxon>Pseudomonadati</taxon>
        <taxon>Verrucomicrobiota</taxon>
        <taxon>Verrucomicrobiia</taxon>
        <taxon>Verrucomicrobiales</taxon>
        <taxon>Akkermansiaceae</taxon>
        <taxon>Akkermansia</taxon>
    </lineage>
</organism>
<dbReference type="InterPro" id="IPR050090">
    <property type="entry name" value="Tyrosine_recombinase_XerCD"/>
</dbReference>
<dbReference type="InterPro" id="IPR010998">
    <property type="entry name" value="Integrase_recombinase_N"/>
</dbReference>
<proteinExistence type="inferred from homology"/>
<dbReference type="Gene3D" id="1.10.150.130">
    <property type="match status" value="1"/>
</dbReference>
<dbReference type="Pfam" id="PF00589">
    <property type="entry name" value="Phage_integrase"/>
    <property type="match status" value="1"/>
</dbReference>
<feature type="domain" description="Tyr recombinase" evidence="4">
    <location>
        <begin position="184"/>
        <end position="358"/>
    </location>
</feature>
<comment type="similarity">
    <text evidence="1">Belongs to the 'phage' integrase family.</text>
</comment>
<sequence>MAFFIKTVFVQTRGMSMRKAPNTNKLKYVGAALLEGESVTLIQAARLVLEIKEALGDEICTITRCREVVSLGLNAIKNKHHTVSFGTAAVECLRSKSHRRPRTLTDIRSIIHKLKKSNPELEHTPLRNLSVEECQSILMNTFTTSRQRHKARLILSGIFSFSVKRGWCDENPILRVDTPFLREQEIPALTLKEVTQLLKACMDEFDGSCVAGAALMIFAGIRPQEVERLLWENIAIRDGCVILNSKHTKTGGARHVTILPVLAKWLKFCRDKSKPGPGTPICPKGWTIKWRKIRKKAGWGGRKKSWVPDCLRHTYASYHAKHFKDYNLLQMEMGHRSSSLLRTRYLNMKGISPQTATRFWGLTPAKVIAETEPPEEPPAA</sequence>
<name>A0AAE6TBF3_9BACT</name>
<dbReference type="AlphaFoldDB" id="A0AAE6TBF3"/>
<protein>
    <submittedName>
        <fullName evidence="5">Site-specific integrase</fullName>
    </submittedName>
</protein>
<dbReference type="PANTHER" id="PTHR30349">
    <property type="entry name" value="PHAGE INTEGRASE-RELATED"/>
    <property type="match status" value="1"/>
</dbReference>
<gene>
    <name evidence="5" type="ORF">DMI76_09680</name>
</gene>
<dbReference type="GO" id="GO:0015074">
    <property type="term" value="P:DNA integration"/>
    <property type="evidence" value="ECO:0007669"/>
    <property type="project" value="InterPro"/>
</dbReference>
<dbReference type="SUPFAM" id="SSF56349">
    <property type="entry name" value="DNA breaking-rejoining enzymes"/>
    <property type="match status" value="1"/>
</dbReference>
<evidence type="ECO:0000256" key="2">
    <source>
        <dbReference type="ARBA" id="ARBA00023125"/>
    </source>
</evidence>